<comment type="caution">
    <text evidence="1">The sequence shown here is derived from an EMBL/GenBank/DDBJ whole genome shotgun (WGS) entry which is preliminary data.</text>
</comment>
<reference evidence="1" key="2">
    <citation type="submission" date="2023-05" db="EMBL/GenBank/DDBJ databases">
        <authorList>
            <consortium name="Lawrence Berkeley National Laboratory"/>
            <person name="Steindorff A."/>
            <person name="Hensen N."/>
            <person name="Bonometti L."/>
            <person name="Westerberg I."/>
            <person name="Brannstrom I.O."/>
            <person name="Guillou S."/>
            <person name="Cros-Aarteil S."/>
            <person name="Calhoun S."/>
            <person name="Haridas S."/>
            <person name="Kuo A."/>
            <person name="Mondo S."/>
            <person name="Pangilinan J."/>
            <person name="Riley R."/>
            <person name="Labutti K."/>
            <person name="Andreopoulos B."/>
            <person name="Lipzen A."/>
            <person name="Chen C."/>
            <person name="Yanf M."/>
            <person name="Daum C."/>
            <person name="Ng V."/>
            <person name="Clum A."/>
            <person name="Ohm R."/>
            <person name="Martin F."/>
            <person name="Silar P."/>
            <person name="Natvig D."/>
            <person name="Lalanne C."/>
            <person name="Gautier V."/>
            <person name="Ament-Velasquez S.L."/>
            <person name="Kruys A."/>
            <person name="Hutchinson M.I."/>
            <person name="Powell A.J."/>
            <person name="Barry K."/>
            <person name="Miller A.N."/>
            <person name="Grigoriev I.V."/>
            <person name="Debuchy R."/>
            <person name="Gladieux P."/>
            <person name="Thoren M.H."/>
            <person name="Johannesson H."/>
        </authorList>
    </citation>
    <scope>NUCLEOTIDE SEQUENCE</scope>
    <source>
        <strain evidence="1">CBS 892.96</strain>
    </source>
</reference>
<keyword evidence="2" id="KW-1185">Reference proteome</keyword>
<protein>
    <submittedName>
        <fullName evidence="1">Uncharacterized protein</fullName>
    </submittedName>
</protein>
<sequence>MPDPLPLPVTAGTTEDDGTALEGAEAAAPNTTAELELVLSLPATTAALKTDPAVTGPPVTPAAESKLALAALEALTLAAERTCRAEITLTDTGMVVPEIYTTIWPVVVAEIIPTLVPDTSISTMTASPSWRPAPAAAEAWLVAPLTVTSTVVVWVVVKSTMTRLVEVVEVVVARVVVVALEEVGVVTRIAEMVEVEVVEAV</sequence>
<gene>
    <name evidence="1" type="ORF">QBC36DRAFT_291267</name>
</gene>
<dbReference type="EMBL" id="MU866225">
    <property type="protein sequence ID" value="KAK4175674.1"/>
    <property type="molecule type" value="Genomic_DNA"/>
</dbReference>
<evidence type="ECO:0000313" key="1">
    <source>
        <dbReference type="EMBL" id="KAK4175674.1"/>
    </source>
</evidence>
<name>A0AAN7A712_9PEZI</name>
<evidence type="ECO:0000313" key="2">
    <source>
        <dbReference type="Proteomes" id="UP001302321"/>
    </source>
</evidence>
<organism evidence="1 2">
    <name type="scientific">Triangularia setosa</name>
    <dbReference type="NCBI Taxonomy" id="2587417"/>
    <lineage>
        <taxon>Eukaryota</taxon>
        <taxon>Fungi</taxon>
        <taxon>Dikarya</taxon>
        <taxon>Ascomycota</taxon>
        <taxon>Pezizomycotina</taxon>
        <taxon>Sordariomycetes</taxon>
        <taxon>Sordariomycetidae</taxon>
        <taxon>Sordariales</taxon>
        <taxon>Podosporaceae</taxon>
        <taxon>Triangularia</taxon>
    </lineage>
</organism>
<dbReference type="AlphaFoldDB" id="A0AAN7A712"/>
<dbReference type="Proteomes" id="UP001302321">
    <property type="component" value="Unassembled WGS sequence"/>
</dbReference>
<reference evidence="1" key="1">
    <citation type="journal article" date="2023" name="Mol. Phylogenet. Evol.">
        <title>Genome-scale phylogeny and comparative genomics of the fungal order Sordariales.</title>
        <authorList>
            <person name="Hensen N."/>
            <person name="Bonometti L."/>
            <person name="Westerberg I."/>
            <person name="Brannstrom I.O."/>
            <person name="Guillou S."/>
            <person name="Cros-Aarteil S."/>
            <person name="Calhoun S."/>
            <person name="Haridas S."/>
            <person name="Kuo A."/>
            <person name="Mondo S."/>
            <person name="Pangilinan J."/>
            <person name="Riley R."/>
            <person name="LaButti K."/>
            <person name="Andreopoulos B."/>
            <person name="Lipzen A."/>
            <person name="Chen C."/>
            <person name="Yan M."/>
            <person name="Daum C."/>
            <person name="Ng V."/>
            <person name="Clum A."/>
            <person name="Steindorff A."/>
            <person name="Ohm R.A."/>
            <person name="Martin F."/>
            <person name="Silar P."/>
            <person name="Natvig D.O."/>
            <person name="Lalanne C."/>
            <person name="Gautier V."/>
            <person name="Ament-Velasquez S.L."/>
            <person name="Kruys A."/>
            <person name="Hutchinson M.I."/>
            <person name="Powell A.J."/>
            <person name="Barry K."/>
            <person name="Miller A.N."/>
            <person name="Grigoriev I.V."/>
            <person name="Debuchy R."/>
            <person name="Gladieux P."/>
            <person name="Hiltunen Thoren M."/>
            <person name="Johannesson H."/>
        </authorList>
    </citation>
    <scope>NUCLEOTIDE SEQUENCE</scope>
    <source>
        <strain evidence="1">CBS 892.96</strain>
    </source>
</reference>
<proteinExistence type="predicted"/>
<accession>A0AAN7A712</accession>